<dbReference type="GeneID" id="93347301"/>
<dbReference type="RefSeq" id="WP_019688352.1">
    <property type="nucleotide sequence ID" value="NZ_CP036496.1"/>
</dbReference>
<name>A0A378Y2N2_PAEPO</name>
<proteinExistence type="predicted"/>
<evidence type="ECO:0000313" key="1">
    <source>
        <dbReference type="EMBL" id="SUA71088.1"/>
    </source>
</evidence>
<gene>
    <name evidence="1" type="ORF">NCTC10343_03975</name>
</gene>
<sequence length="100" mass="11976">MRFQQIKRVTVQLSETDIKENRIHFDQATIHHLGLTDISKIQIDGDEDHYFRADDFGHGARIEKLSFINENFNHLFYVNRNIEIEILSRKPCKLKFYIIQ</sequence>
<dbReference type="EMBL" id="UGSC01000001">
    <property type="protein sequence ID" value="SUA71088.1"/>
    <property type="molecule type" value="Genomic_DNA"/>
</dbReference>
<dbReference type="Proteomes" id="UP000254400">
    <property type="component" value="Unassembled WGS sequence"/>
</dbReference>
<protein>
    <submittedName>
        <fullName evidence="1">Uncharacterized protein</fullName>
    </submittedName>
</protein>
<accession>A0A378Y2N2</accession>
<reference evidence="1 2" key="1">
    <citation type="submission" date="2018-06" db="EMBL/GenBank/DDBJ databases">
        <authorList>
            <consortium name="Pathogen Informatics"/>
            <person name="Doyle S."/>
        </authorList>
    </citation>
    <scope>NUCLEOTIDE SEQUENCE [LARGE SCALE GENOMIC DNA]</scope>
    <source>
        <strain evidence="1 2">NCTC10343</strain>
    </source>
</reference>
<organism evidence="1 2">
    <name type="scientific">Paenibacillus polymyxa</name>
    <name type="common">Bacillus polymyxa</name>
    <dbReference type="NCBI Taxonomy" id="1406"/>
    <lineage>
        <taxon>Bacteria</taxon>
        <taxon>Bacillati</taxon>
        <taxon>Bacillota</taxon>
        <taxon>Bacilli</taxon>
        <taxon>Bacillales</taxon>
        <taxon>Paenibacillaceae</taxon>
        <taxon>Paenibacillus</taxon>
    </lineage>
</organism>
<dbReference type="AlphaFoldDB" id="A0A378Y2N2"/>
<evidence type="ECO:0000313" key="2">
    <source>
        <dbReference type="Proteomes" id="UP000254400"/>
    </source>
</evidence>